<dbReference type="InterPro" id="IPR002048">
    <property type="entry name" value="EF_hand_dom"/>
</dbReference>
<dbReference type="CDD" id="cd00051">
    <property type="entry name" value="EFh"/>
    <property type="match status" value="3"/>
</dbReference>
<feature type="domain" description="EF-hand" evidence="5">
    <location>
        <begin position="424"/>
        <end position="459"/>
    </location>
</feature>
<evidence type="ECO:0000256" key="2">
    <source>
        <dbReference type="ARBA" id="ARBA00022737"/>
    </source>
</evidence>
<dbReference type="EMBL" id="CAADRA010006378">
    <property type="protein sequence ID" value="VFT94704.1"/>
    <property type="molecule type" value="Genomic_DNA"/>
</dbReference>
<dbReference type="InterPro" id="IPR018247">
    <property type="entry name" value="EF_Hand_1_Ca_BS"/>
</dbReference>
<dbReference type="PANTHER" id="PTHR34524">
    <property type="entry name" value="CALCYPHOSIN"/>
    <property type="match status" value="1"/>
</dbReference>
<keyword evidence="8" id="KW-1185">Reference proteome</keyword>
<feature type="compositionally biased region" description="Low complexity" evidence="4">
    <location>
        <begin position="884"/>
        <end position="902"/>
    </location>
</feature>
<evidence type="ECO:0000256" key="1">
    <source>
        <dbReference type="ARBA" id="ARBA00022723"/>
    </source>
</evidence>
<dbReference type="SUPFAM" id="SSF47473">
    <property type="entry name" value="EF-hand"/>
    <property type="match status" value="3"/>
</dbReference>
<sequence>MVATILPRSAPTPTNLSKWNSKQNDSASGVNAATVVLKIRSYLRQSATLGFVSFLQTLKEGAAQGGGVSKTQLKKAFATHGLVVSDVDIRALALFLGEDVGVTIPVNPLRDLLFGKLEGRRLELATRAFTAMDSRQQGYLAVDDILRSHDAQQHPDIMFGNQSVIQVHAAFVKAFTTLVASAQLVNLSQWLEFCQCVSAATDKDDYFELVFARVWHVDAGSTTLGAYASNQSPYQPHPPSASTLLDDLNTKNLLATALDFNSFGMSSSSLAPSPPPSTLVMMPHSAPDGDNATVTTRKTSRNATLNSVQAAACMVHMYTDKNSVLPKSKDISVGTQMILSRLRASLKARGASGMVGLSRKFRIMDDDGNGSLSMAEFKKAMRECDVECSDGDLRLLFESFDTDESQSIDFKEFLNGVREPMNERRLALVNAAFKKIDRNGDGVLEPSDIVGCYDASKHPDVIAGKRTEDAIFREFLDTFDVDVKDGKVTLDEWEHYYHNISCVIDNDDYFELMMRNAWQLSGGQGWAASSFEHNQTRGTALTDLLTTAPPVVFATPKRYGNASAGATSCLQVEPSPKAVAHAMPADMQHPKELRRIVKRLKTSLKARGAKGFTGLSRCFRVMDKNGSGTLDLNEFRTAMDRLSLHIGANDLLALFDYFDTDGNGSVSVAEFLKGVRDPMNERRLLFVHMAFDLLDTDKNHVLTIDDIHTKYDARKHPDVIAGRKTEREIYAEFLDTFESAARVHDGQVTLVEWTEYYANISASIDDDDYFELMMRNAWHISGGEGWCANSTNRRVLVNDNQVVEIQNDLGVKRYEEIQARLGKQGFGTAANAAKVSFFDVLDHTTRPVEPSTRPRLRNNSSEGAAFCLTMPSAPSAKASTNPRKATTTMTTSTSFKSKSGPTNGFSKDATPIATVGVQPILERLRSQLKAMQHGYIGLSRAFKHMDLDGNGHLSMAEFKEAVAPFGIADVDARILFNYFDMDHSGTLEISEFITGLRGQMNARRLGFVHQSFALMDKDGNGVLEPSDIVEAYDASKHPDVIAGRKTPDQVFREFLDTFDVDGHHDAKVTPAMWEHYYANISASIDDDDYFELMMRNAWHISGGVGWCANSTNRRVLVNDTQVVELENDLGLKSQDIPVRLAKQLQSSYMNQPGTIKTLNSVNVTACLNHTIADAAKSAPPMRLATKIVPLQAMHSADAVAPRRNSGTSTSSLDGVWGGLRQLLRSKGLAAIVQTRRALLQHGKSIAATQVQAVLQTTIQTSVPIDVVQALVDDVRTRVPLRGEDVTSPRASTSALWASIALVKDSQLVKMAKRIFAYLQVEAKGECTPLVLAKAYDAPRHPTVVLGLAQADDVFKDFARCFDVDATGLITYESMDAYCSDLYLSLGELPHTLQMLRDCFHVEIPS</sequence>
<dbReference type="EMBL" id="VJMH01006357">
    <property type="protein sequence ID" value="KAF0690658.1"/>
    <property type="molecule type" value="Genomic_DNA"/>
</dbReference>
<feature type="domain" description="EF-hand" evidence="5">
    <location>
        <begin position="388"/>
        <end position="423"/>
    </location>
</feature>
<reference evidence="7 8" key="1">
    <citation type="submission" date="2019-03" db="EMBL/GenBank/DDBJ databases">
        <authorList>
            <person name="Gaulin E."/>
            <person name="Dumas B."/>
        </authorList>
    </citation>
    <scope>NUCLEOTIDE SEQUENCE [LARGE SCALE GENOMIC DNA]</scope>
    <source>
        <strain evidence="7">CBS 568.67</strain>
    </source>
</reference>
<keyword evidence="3" id="KW-0106">Calcium</keyword>
<keyword evidence="2" id="KW-0677">Repeat</keyword>
<dbReference type="Pfam" id="PF13499">
    <property type="entry name" value="EF-hand_7"/>
    <property type="match status" value="3"/>
</dbReference>
<gene>
    <name evidence="7" type="primary">Aste57867_17964</name>
    <name evidence="6" type="ORF">As57867_017902</name>
    <name evidence="7" type="ORF">ASTE57867_17964</name>
</gene>
<dbReference type="SMART" id="SM00054">
    <property type="entry name" value="EFh"/>
    <property type="match status" value="11"/>
</dbReference>
<evidence type="ECO:0000313" key="8">
    <source>
        <dbReference type="Proteomes" id="UP000332933"/>
    </source>
</evidence>
<dbReference type="Gene3D" id="1.10.238.10">
    <property type="entry name" value="EF-hand"/>
    <property type="match status" value="8"/>
</dbReference>
<protein>
    <submittedName>
        <fullName evidence="7">Aste57867_17964 protein</fullName>
    </submittedName>
</protein>
<dbReference type="Pfam" id="PF13202">
    <property type="entry name" value="EF-hand_5"/>
    <property type="match status" value="1"/>
</dbReference>
<keyword evidence="1" id="KW-0479">Metal-binding</keyword>
<dbReference type="Proteomes" id="UP000332933">
    <property type="component" value="Unassembled WGS sequence"/>
</dbReference>
<dbReference type="PROSITE" id="PS00018">
    <property type="entry name" value="EF_HAND_1"/>
    <property type="match status" value="9"/>
</dbReference>
<feature type="region of interest" description="Disordered" evidence="4">
    <location>
        <begin position="872"/>
        <end position="907"/>
    </location>
</feature>
<feature type="domain" description="EF-hand" evidence="5">
    <location>
        <begin position="646"/>
        <end position="681"/>
    </location>
</feature>
<feature type="domain" description="EF-hand" evidence="5">
    <location>
        <begin position="610"/>
        <end position="645"/>
    </location>
</feature>
<accession>A0A485L9H9</accession>
<dbReference type="OrthoDB" id="444540at2759"/>
<feature type="domain" description="EF-hand" evidence="5">
    <location>
        <begin position="1003"/>
        <end position="1038"/>
    </location>
</feature>
<dbReference type="GO" id="GO:0005509">
    <property type="term" value="F:calcium ion binding"/>
    <property type="evidence" value="ECO:0007669"/>
    <property type="project" value="InterPro"/>
</dbReference>
<dbReference type="PROSITE" id="PS50222">
    <property type="entry name" value="EF_HAND_2"/>
    <property type="match status" value="9"/>
</dbReference>
<feature type="domain" description="EF-hand" evidence="5">
    <location>
        <begin position="933"/>
        <end position="968"/>
    </location>
</feature>
<organism evidence="7 8">
    <name type="scientific">Aphanomyces stellatus</name>
    <dbReference type="NCBI Taxonomy" id="120398"/>
    <lineage>
        <taxon>Eukaryota</taxon>
        <taxon>Sar</taxon>
        <taxon>Stramenopiles</taxon>
        <taxon>Oomycota</taxon>
        <taxon>Saprolegniomycetes</taxon>
        <taxon>Saprolegniales</taxon>
        <taxon>Verrucalvaceae</taxon>
        <taxon>Aphanomyces</taxon>
    </lineage>
</organism>
<feature type="domain" description="EF-hand" evidence="5">
    <location>
        <begin position="352"/>
        <end position="387"/>
    </location>
</feature>
<evidence type="ECO:0000259" key="5">
    <source>
        <dbReference type="PROSITE" id="PS50222"/>
    </source>
</evidence>
<feature type="domain" description="EF-hand" evidence="5">
    <location>
        <begin position="971"/>
        <end position="1002"/>
    </location>
</feature>
<dbReference type="PANTHER" id="PTHR34524:SF6">
    <property type="entry name" value="CALCYPHOSINE LIKE"/>
    <property type="match status" value="1"/>
</dbReference>
<feature type="domain" description="EF-hand" evidence="5">
    <location>
        <begin position="1349"/>
        <end position="1384"/>
    </location>
</feature>
<evidence type="ECO:0000313" key="7">
    <source>
        <dbReference type="EMBL" id="VFT94704.1"/>
    </source>
</evidence>
<proteinExistence type="predicted"/>
<dbReference type="InterPro" id="IPR051581">
    <property type="entry name" value="Ca-bind"/>
</dbReference>
<evidence type="ECO:0000313" key="6">
    <source>
        <dbReference type="EMBL" id="KAF0690658.1"/>
    </source>
</evidence>
<evidence type="ECO:0000256" key="3">
    <source>
        <dbReference type="ARBA" id="ARBA00022837"/>
    </source>
</evidence>
<name>A0A485L9H9_9STRA</name>
<evidence type="ECO:0000256" key="4">
    <source>
        <dbReference type="SAM" id="MobiDB-lite"/>
    </source>
</evidence>
<reference evidence="6" key="2">
    <citation type="submission" date="2019-06" db="EMBL/GenBank/DDBJ databases">
        <title>Genomics analysis of Aphanomyces spp. identifies a new class of oomycete effector associated with host adaptation.</title>
        <authorList>
            <person name="Gaulin E."/>
        </authorList>
    </citation>
    <scope>NUCLEOTIDE SEQUENCE</scope>
    <source>
        <strain evidence="6">CBS 578.67</strain>
    </source>
</reference>
<dbReference type="InterPro" id="IPR011992">
    <property type="entry name" value="EF-hand-dom_pair"/>
</dbReference>